<dbReference type="Pfam" id="PF00534">
    <property type="entry name" value="Glycos_transf_1"/>
    <property type="match status" value="1"/>
</dbReference>
<accession>A0A1G7NYX5</accession>
<organism evidence="4 5">
    <name type="scientific">Limimonas halophila</name>
    <dbReference type="NCBI Taxonomy" id="1082479"/>
    <lineage>
        <taxon>Bacteria</taxon>
        <taxon>Pseudomonadati</taxon>
        <taxon>Pseudomonadota</taxon>
        <taxon>Alphaproteobacteria</taxon>
        <taxon>Rhodospirillales</taxon>
        <taxon>Rhodovibrionaceae</taxon>
        <taxon>Limimonas</taxon>
    </lineage>
</organism>
<evidence type="ECO:0000259" key="2">
    <source>
        <dbReference type="Pfam" id="PF00534"/>
    </source>
</evidence>
<evidence type="ECO:0000259" key="3">
    <source>
        <dbReference type="Pfam" id="PF13439"/>
    </source>
</evidence>
<protein>
    <submittedName>
        <fullName evidence="4">Glycosyltransferase Family 4</fullName>
    </submittedName>
</protein>
<name>A0A1G7NYX5_9PROT</name>
<feature type="domain" description="Glycosyl transferase family 1" evidence="2">
    <location>
        <begin position="172"/>
        <end position="325"/>
    </location>
</feature>
<dbReference type="Proteomes" id="UP000199415">
    <property type="component" value="Unassembled WGS sequence"/>
</dbReference>
<dbReference type="AlphaFoldDB" id="A0A1G7NYX5"/>
<keyword evidence="5" id="KW-1185">Reference proteome</keyword>
<gene>
    <name evidence="4" type="ORF">SAMN05216241_102368</name>
</gene>
<dbReference type="STRING" id="1082479.SAMN05216241_102368"/>
<feature type="domain" description="Glycosyltransferase subfamily 4-like N-terminal" evidence="3">
    <location>
        <begin position="87"/>
        <end position="158"/>
    </location>
</feature>
<dbReference type="EMBL" id="FNCE01000002">
    <property type="protein sequence ID" value="SDF79173.1"/>
    <property type="molecule type" value="Genomic_DNA"/>
</dbReference>
<keyword evidence="1 4" id="KW-0808">Transferase</keyword>
<dbReference type="RefSeq" id="WP_090018983.1">
    <property type="nucleotide sequence ID" value="NZ_FNCE01000002.1"/>
</dbReference>
<dbReference type="SUPFAM" id="SSF53756">
    <property type="entry name" value="UDP-Glycosyltransferase/glycogen phosphorylase"/>
    <property type="match status" value="1"/>
</dbReference>
<dbReference type="CDD" id="cd03801">
    <property type="entry name" value="GT4_PimA-like"/>
    <property type="match status" value="1"/>
</dbReference>
<dbReference type="GO" id="GO:0016757">
    <property type="term" value="F:glycosyltransferase activity"/>
    <property type="evidence" value="ECO:0007669"/>
    <property type="project" value="InterPro"/>
</dbReference>
<evidence type="ECO:0000313" key="4">
    <source>
        <dbReference type="EMBL" id="SDF79173.1"/>
    </source>
</evidence>
<dbReference type="Pfam" id="PF13439">
    <property type="entry name" value="Glyco_transf_4"/>
    <property type="match status" value="1"/>
</dbReference>
<dbReference type="PANTHER" id="PTHR46401:SF2">
    <property type="entry name" value="GLYCOSYLTRANSFERASE WBBK-RELATED"/>
    <property type="match status" value="1"/>
</dbReference>
<evidence type="ECO:0000313" key="5">
    <source>
        <dbReference type="Proteomes" id="UP000199415"/>
    </source>
</evidence>
<sequence>MADLHIIVPGALETRTGGFIYDRRMVGELRAQGWDIAVHELPPGWPFADGAAIRGAEDVVAGMPDGALVVVDGLALGALPELARQHGERLSLVALVHHPLAAETGLSAATRDRLQRSERAALAQCKRVIAASAFTAHSLLDYGLDSEDIGVVPPGVDPAPLAEGSEGPGMRLLTVGALIPRKGHDVLFNALAGLPDRRWTLDVVGSETQDPRHATGLRRLCTRMQLDDRVRFHGEMDAGVLESLYQHVDLFVLPSHHEGYGMVITEAVAHGLPVVATAGGAVEHTLPSGAGILAEPGDVADLHNALARVMDEPHLYQQLADGAKKARGRLVTWPEAAAKLADELSRVTS</sequence>
<proteinExistence type="predicted"/>
<reference evidence="4 5" key="1">
    <citation type="submission" date="2016-10" db="EMBL/GenBank/DDBJ databases">
        <authorList>
            <person name="de Groot N.N."/>
        </authorList>
    </citation>
    <scope>NUCLEOTIDE SEQUENCE [LARGE SCALE GENOMIC DNA]</scope>
    <source>
        <strain evidence="4 5">DSM 25584</strain>
    </source>
</reference>
<dbReference type="PANTHER" id="PTHR46401">
    <property type="entry name" value="GLYCOSYLTRANSFERASE WBBK-RELATED"/>
    <property type="match status" value="1"/>
</dbReference>
<dbReference type="GO" id="GO:0009103">
    <property type="term" value="P:lipopolysaccharide biosynthetic process"/>
    <property type="evidence" value="ECO:0007669"/>
    <property type="project" value="TreeGrafter"/>
</dbReference>
<dbReference type="OrthoDB" id="9790710at2"/>
<evidence type="ECO:0000256" key="1">
    <source>
        <dbReference type="ARBA" id="ARBA00022679"/>
    </source>
</evidence>
<dbReference type="InterPro" id="IPR028098">
    <property type="entry name" value="Glyco_trans_4-like_N"/>
</dbReference>
<dbReference type="InterPro" id="IPR001296">
    <property type="entry name" value="Glyco_trans_1"/>
</dbReference>
<dbReference type="Gene3D" id="3.40.50.2000">
    <property type="entry name" value="Glycogen Phosphorylase B"/>
    <property type="match status" value="2"/>
</dbReference>